<proteinExistence type="predicted"/>
<name>A0A426YSB9_ENSVE</name>
<reference evidence="1 2" key="1">
    <citation type="journal article" date="2014" name="Agronomy (Basel)">
        <title>A Draft Genome Sequence for Ensete ventricosum, the Drought-Tolerant Tree Against Hunger.</title>
        <authorList>
            <person name="Harrison J."/>
            <person name="Moore K.A."/>
            <person name="Paszkiewicz K."/>
            <person name="Jones T."/>
            <person name="Grant M."/>
            <person name="Ambacheew D."/>
            <person name="Muzemil S."/>
            <person name="Studholme D.J."/>
        </authorList>
    </citation>
    <scope>NUCLEOTIDE SEQUENCE [LARGE SCALE GENOMIC DNA]</scope>
</reference>
<gene>
    <name evidence="1" type="ORF">B296_00033215</name>
</gene>
<comment type="caution">
    <text evidence="1">The sequence shown here is derived from an EMBL/GenBank/DDBJ whole genome shotgun (WGS) entry which is preliminary data.</text>
</comment>
<dbReference type="Proteomes" id="UP000287651">
    <property type="component" value="Unassembled WGS sequence"/>
</dbReference>
<dbReference type="EMBL" id="AMZH03010494">
    <property type="protein sequence ID" value="RRT54643.1"/>
    <property type="molecule type" value="Genomic_DNA"/>
</dbReference>
<evidence type="ECO:0000313" key="2">
    <source>
        <dbReference type="Proteomes" id="UP000287651"/>
    </source>
</evidence>
<protein>
    <submittedName>
        <fullName evidence="1">Uncharacterized protein</fullName>
    </submittedName>
</protein>
<accession>A0A426YSB9</accession>
<organism evidence="1 2">
    <name type="scientific">Ensete ventricosum</name>
    <name type="common">Abyssinian banana</name>
    <name type="synonym">Musa ensete</name>
    <dbReference type="NCBI Taxonomy" id="4639"/>
    <lineage>
        <taxon>Eukaryota</taxon>
        <taxon>Viridiplantae</taxon>
        <taxon>Streptophyta</taxon>
        <taxon>Embryophyta</taxon>
        <taxon>Tracheophyta</taxon>
        <taxon>Spermatophyta</taxon>
        <taxon>Magnoliopsida</taxon>
        <taxon>Liliopsida</taxon>
        <taxon>Zingiberales</taxon>
        <taxon>Musaceae</taxon>
        <taxon>Ensete</taxon>
    </lineage>
</organism>
<sequence>MVDFDCRRPISSGLSRGREKEEEKNLDFFPDSSLGLLGSRYLSPAVDFFFPCGEKKHLPAYVESNPQYAESGVYLVKFRQLQRFIAYIQGLQFRPVSPGTDDTYRSIRLPVRRPPTTGRFRQKSTVGDRFRLSAVD</sequence>
<dbReference type="AlphaFoldDB" id="A0A426YSB9"/>
<evidence type="ECO:0000313" key="1">
    <source>
        <dbReference type="EMBL" id="RRT54643.1"/>
    </source>
</evidence>